<feature type="transmembrane region" description="Helical" evidence="1">
    <location>
        <begin position="352"/>
        <end position="376"/>
    </location>
</feature>
<feature type="transmembrane region" description="Helical" evidence="1">
    <location>
        <begin position="91"/>
        <end position="111"/>
    </location>
</feature>
<feature type="transmembrane region" description="Helical" evidence="1">
    <location>
        <begin position="120"/>
        <end position="139"/>
    </location>
</feature>
<keyword evidence="1" id="KW-1133">Transmembrane helix</keyword>
<dbReference type="RefSeq" id="WP_171739799.1">
    <property type="nucleotide sequence ID" value="NZ_CP053435.1"/>
</dbReference>
<keyword evidence="3" id="KW-1185">Reference proteome</keyword>
<organism evidence="2 3">
    <name type="scientific">Spirosoma taeanense</name>
    <dbReference type="NCBI Taxonomy" id="2735870"/>
    <lineage>
        <taxon>Bacteria</taxon>
        <taxon>Pseudomonadati</taxon>
        <taxon>Bacteroidota</taxon>
        <taxon>Cytophagia</taxon>
        <taxon>Cytophagales</taxon>
        <taxon>Cytophagaceae</taxon>
        <taxon>Spirosoma</taxon>
    </lineage>
</organism>
<keyword evidence="1" id="KW-0472">Membrane</keyword>
<proteinExistence type="predicted"/>
<feature type="transmembrane region" description="Helical" evidence="1">
    <location>
        <begin position="65"/>
        <end position="85"/>
    </location>
</feature>
<reference evidence="2 3" key="1">
    <citation type="submission" date="2020-05" db="EMBL/GenBank/DDBJ databases">
        <title>Genome sequencing of Spirosoma sp. TS118.</title>
        <authorList>
            <person name="Lee J.-H."/>
            <person name="Jeong S."/>
            <person name="Zhao L."/>
            <person name="Jung J.-H."/>
            <person name="Kim M.-K."/>
            <person name="Lim S."/>
        </authorList>
    </citation>
    <scope>NUCLEOTIDE SEQUENCE [LARGE SCALE GENOMIC DNA]</scope>
    <source>
        <strain evidence="2 3">TS118</strain>
    </source>
</reference>
<dbReference type="AlphaFoldDB" id="A0A6M5Y7S4"/>
<evidence type="ECO:0008006" key="4">
    <source>
        <dbReference type="Google" id="ProtNLM"/>
    </source>
</evidence>
<dbReference type="Proteomes" id="UP000502756">
    <property type="component" value="Chromosome"/>
</dbReference>
<feature type="transmembrane region" description="Helical" evidence="1">
    <location>
        <begin position="388"/>
        <end position="411"/>
    </location>
</feature>
<evidence type="ECO:0000256" key="1">
    <source>
        <dbReference type="SAM" id="Phobius"/>
    </source>
</evidence>
<feature type="transmembrane region" description="Helical" evidence="1">
    <location>
        <begin position="252"/>
        <end position="274"/>
    </location>
</feature>
<protein>
    <recommendedName>
        <fullName evidence="4">DUF4153 domain-containing protein</fullName>
    </recommendedName>
</protein>
<name>A0A6M5Y7S4_9BACT</name>
<evidence type="ECO:0000313" key="3">
    <source>
        <dbReference type="Proteomes" id="UP000502756"/>
    </source>
</evidence>
<feature type="transmembrane region" description="Helical" evidence="1">
    <location>
        <begin position="223"/>
        <end position="240"/>
    </location>
</feature>
<feature type="transmembrane region" description="Helical" evidence="1">
    <location>
        <begin position="286"/>
        <end position="305"/>
    </location>
</feature>
<keyword evidence="1" id="KW-0812">Transmembrane</keyword>
<accession>A0A6M5Y7S4</accession>
<gene>
    <name evidence="2" type="ORF">HNV11_11485</name>
</gene>
<sequence length="414" mass="46410">MKDEILSNLDNPGQLERLYRADKPTFKRAFNTLYAERKDNSLLSFWHERLNYTSEEISWGTSQDLTFVLMASLVAGLIAKLPVFLGLNEEFFFSRNIGFIIFPMLSAYFAWKNNLSTRKIAFIGGTTLLALLFINYLPNSPKSDTLVLSCIHLLLFLWSILGFAFVGGIKNNDEKRLGYLRYNGDLIVMTTLILISGAIMTGVTIGLFELIGLDIKKFYFENIVIFGLPAAPILGTYLTQTNPQLVGKVSPVIARLFSPLVLVMLVIYLVAIVYSGKDPYNDREFLLIFNALLIGVMAIIFFSVAETSRITKSQTEVWVLFLLSVVTILANGVALSAILFRISEWGITPNRVAVLGGNVLIQINLLLVTAQLFRVLSRKADIAQVGKAIASYLPVYCLWTVVVTFLFPFLFEFN</sequence>
<evidence type="ECO:0000313" key="2">
    <source>
        <dbReference type="EMBL" id="QJW89955.1"/>
    </source>
</evidence>
<feature type="transmembrane region" description="Helical" evidence="1">
    <location>
        <begin position="186"/>
        <end position="211"/>
    </location>
</feature>
<dbReference type="EMBL" id="CP053435">
    <property type="protein sequence ID" value="QJW89955.1"/>
    <property type="molecule type" value="Genomic_DNA"/>
</dbReference>
<dbReference type="KEGG" id="stae:HNV11_11485"/>
<feature type="transmembrane region" description="Helical" evidence="1">
    <location>
        <begin position="317"/>
        <end position="340"/>
    </location>
</feature>
<feature type="transmembrane region" description="Helical" evidence="1">
    <location>
        <begin position="145"/>
        <end position="166"/>
    </location>
</feature>